<keyword evidence="11 15" id="KW-0457">Lysine biosynthesis</keyword>
<evidence type="ECO:0000256" key="4">
    <source>
        <dbReference type="ARBA" id="ARBA00011921"/>
    </source>
</evidence>
<feature type="binding site" evidence="15">
    <location>
        <position position="347"/>
    </location>
    <ligand>
        <name>Zn(2+)</name>
        <dbReference type="ChEBI" id="CHEBI:29105"/>
        <label>2</label>
    </ligand>
</feature>
<comment type="pathway">
    <text evidence="1 15">Amino-acid biosynthesis; L-lysine biosynthesis via DAP pathway; LL-2,6-diaminopimelate from (S)-tetrahydrodipicolinate (succinylase route): step 3/3.</text>
</comment>
<dbReference type="GO" id="GO:0008777">
    <property type="term" value="F:acetylornithine deacetylase activity"/>
    <property type="evidence" value="ECO:0007669"/>
    <property type="project" value="TreeGrafter"/>
</dbReference>
<feature type="binding site" evidence="15">
    <location>
        <position position="105"/>
    </location>
    <ligand>
        <name>Zn(2+)</name>
        <dbReference type="ChEBI" id="CHEBI:29105"/>
        <label>1</label>
    </ligand>
</feature>
<feature type="binding site" evidence="15">
    <location>
        <position position="105"/>
    </location>
    <ligand>
        <name>Zn(2+)</name>
        <dbReference type="ChEBI" id="CHEBI:29105"/>
        <label>2</label>
    </ligand>
</feature>
<name>A0A2W5QR68_9SPHN</name>
<evidence type="ECO:0000256" key="9">
    <source>
        <dbReference type="ARBA" id="ARBA00022833"/>
    </source>
</evidence>
<dbReference type="PANTHER" id="PTHR43808">
    <property type="entry name" value="ACETYLORNITHINE DEACETYLASE"/>
    <property type="match status" value="1"/>
</dbReference>
<organism evidence="17 18">
    <name type="scientific">Novosphingobium pentaromativorans</name>
    <dbReference type="NCBI Taxonomy" id="205844"/>
    <lineage>
        <taxon>Bacteria</taxon>
        <taxon>Pseudomonadati</taxon>
        <taxon>Pseudomonadota</taxon>
        <taxon>Alphaproteobacteria</taxon>
        <taxon>Sphingomonadales</taxon>
        <taxon>Sphingomonadaceae</taxon>
        <taxon>Novosphingobium</taxon>
    </lineage>
</organism>
<evidence type="ECO:0000256" key="11">
    <source>
        <dbReference type="ARBA" id="ARBA00023154"/>
    </source>
</evidence>
<dbReference type="GO" id="GO:0006526">
    <property type="term" value="P:L-arginine biosynthetic process"/>
    <property type="evidence" value="ECO:0007669"/>
    <property type="project" value="TreeGrafter"/>
</dbReference>
<evidence type="ECO:0000256" key="2">
    <source>
        <dbReference type="ARBA" id="ARBA00006746"/>
    </source>
</evidence>
<evidence type="ECO:0000256" key="12">
    <source>
        <dbReference type="ARBA" id="ARBA00023285"/>
    </source>
</evidence>
<dbReference type="PANTHER" id="PTHR43808:SF31">
    <property type="entry name" value="N-ACETYL-L-CITRULLINE DEACETYLASE"/>
    <property type="match status" value="1"/>
</dbReference>
<dbReference type="Gene3D" id="3.30.70.360">
    <property type="match status" value="1"/>
</dbReference>
<dbReference type="GO" id="GO:0019877">
    <property type="term" value="P:diaminopimelate biosynthetic process"/>
    <property type="evidence" value="ECO:0007669"/>
    <property type="project" value="UniProtKB-UniRule"/>
</dbReference>
<comment type="function">
    <text evidence="15">Catalyzes the hydrolysis of N-succinyl-L,L-diaminopimelic acid (SDAP), forming succinate and LL-2,6-diaminopimelate (DAP), an intermediate involved in the bacterial biosynthesis of lysine and meso-diaminopimelic acid, an essential component of bacterial cell walls.</text>
</comment>
<evidence type="ECO:0000256" key="13">
    <source>
        <dbReference type="ARBA" id="ARBA00031891"/>
    </source>
</evidence>
<keyword evidence="12 15" id="KW-0170">Cobalt</keyword>
<keyword evidence="10 15" id="KW-0220">Diaminopimelate biosynthesis</keyword>
<dbReference type="Proteomes" id="UP000249082">
    <property type="component" value="Unassembled WGS sequence"/>
</dbReference>
<dbReference type="InterPro" id="IPR005941">
    <property type="entry name" value="DapE_proteobac"/>
</dbReference>
<keyword evidence="7 15" id="KW-0479">Metal-binding</keyword>
<protein>
    <recommendedName>
        <fullName evidence="5 15">Succinyl-diaminopimelate desuccinylase</fullName>
        <shortName evidence="15">SDAP desuccinylase</shortName>
        <ecNumber evidence="4 15">3.5.1.18</ecNumber>
    </recommendedName>
    <alternativeName>
        <fullName evidence="13 15">N-succinyl-LL-2,6-diaminoheptanedioate amidohydrolase</fullName>
    </alternativeName>
</protein>
<dbReference type="GO" id="GO:0009089">
    <property type="term" value="P:lysine biosynthetic process via diaminopimelate"/>
    <property type="evidence" value="ECO:0007669"/>
    <property type="project" value="UniProtKB-UniRule"/>
</dbReference>
<comment type="similarity">
    <text evidence="2 15">Belongs to the peptidase M20A family. DapE subfamily.</text>
</comment>
<dbReference type="HAMAP" id="MF_01690">
    <property type="entry name" value="DapE"/>
    <property type="match status" value="1"/>
</dbReference>
<comment type="catalytic activity">
    <reaction evidence="14 15">
        <text>N-succinyl-(2S,6S)-2,6-diaminopimelate + H2O = (2S,6S)-2,6-diaminopimelate + succinate</text>
        <dbReference type="Rhea" id="RHEA:22608"/>
        <dbReference type="ChEBI" id="CHEBI:15377"/>
        <dbReference type="ChEBI" id="CHEBI:30031"/>
        <dbReference type="ChEBI" id="CHEBI:57609"/>
        <dbReference type="ChEBI" id="CHEBI:58087"/>
        <dbReference type="EC" id="3.5.1.18"/>
    </reaction>
</comment>
<feature type="active site" evidence="15">
    <location>
        <position position="76"/>
    </location>
</feature>
<dbReference type="SUPFAM" id="SSF53187">
    <property type="entry name" value="Zn-dependent exopeptidases"/>
    <property type="match status" value="1"/>
</dbReference>
<gene>
    <name evidence="15" type="primary">dapE</name>
    <name evidence="17" type="ORF">DI555_03570</name>
</gene>
<dbReference type="InterPro" id="IPR011650">
    <property type="entry name" value="Peptidase_M20_dimer"/>
</dbReference>
<dbReference type="InterPro" id="IPR050072">
    <property type="entry name" value="Peptidase_M20A"/>
</dbReference>
<feature type="active site" description="Proton acceptor" evidence="15">
    <location>
        <position position="135"/>
    </location>
</feature>
<feature type="domain" description="Peptidase M20 dimerisation" evidence="16">
    <location>
        <begin position="177"/>
        <end position="283"/>
    </location>
</feature>
<evidence type="ECO:0000313" key="18">
    <source>
        <dbReference type="Proteomes" id="UP000249082"/>
    </source>
</evidence>
<evidence type="ECO:0000256" key="15">
    <source>
        <dbReference type="HAMAP-Rule" id="MF_01690"/>
    </source>
</evidence>
<evidence type="ECO:0000256" key="8">
    <source>
        <dbReference type="ARBA" id="ARBA00022801"/>
    </source>
</evidence>
<dbReference type="Pfam" id="PF07687">
    <property type="entry name" value="M20_dimer"/>
    <property type="match status" value="1"/>
</dbReference>
<dbReference type="InterPro" id="IPR002933">
    <property type="entry name" value="Peptidase_M20"/>
</dbReference>
<evidence type="ECO:0000313" key="17">
    <source>
        <dbReference type="EMBL" id="PZQ57233.1"/>
    </source>
</evidence>
<dbReference type="GO" id="GO:0050897">
    <property type="term" value="F:cobalt ion binding"/>
    <property type="evidence" value="ECO:0007669"/>
    <property type="project" value="UniProtKB-UniRule"/>
</dbReference>
<feature type="binding site" evidence="15">
    <location>
        <position position="74"/>
    </location>
    <ligand>
        <name>Zn(2+)</name>
        <dbReference type="ChEBI" id="CHEBI:29105"/>
        <label>1</label>
    </ligand>
</feature>
<dbReference type="Pfam" id="PF01546">
    <property type="entry name" value="Peptidase_M20"/>
    <property type="match status" value="1"/>
</dbReference>
<dbReference type="AlphaFoldDB" id="A0A2W5QR68"/>
<keyword evidence="8 15" id="KW-0378">Hydrolase</keyword>
<dbReference type="GO" id="GO:0009014">
    <property type="term" value="F:succinyl-diaminopimelate desuccinylase activity"/>
    <property type="evidence" value="ECO:0007669"/>
    <property type="project" value="UniProtKB-UniRule"/>
</dbReference>
<evidence type="ECO:0000256" key="14">
    <source>
        <dbReference type="ARBA" id="ARBA00051301"/>
    </source>
</evidence>
<proteinExistence type="inferred from homology"/>
<evidence type="ECO:0000259" key="16">
    <source>
        <dbReference type="Pfam" id="PF07687"/>
    </source>
</evidence>
<evidence type="ECO:0000256" key="6">
    <source>
        <dbReference type="ARBA" id="ARBA00022605"/>
    </source>
</evidence>
<dbReference type="GO" id="GO:0008270">
    <property type="term" value="F:zinc ion binding"/>
    <property type="evidence" value="ECO:0007669"/>
    <property type="project" value="UniProtKB-UniRule"/>
</dbReference>
<comment type="subunit">
    <text evidence="3 15">Homodimer.</text>
</comment>
<reference evidence="17 18" key="1">
    <citation type="submission" date="2017-08" db="EMBL/GenBank/DDBJ databases">
        <title>Infants hospitalized years apart are colonized by the same room-sourced microbial strains.</title>
        <authorList>
            <person name="Brooks B."/>
            <person name="Olm M.R."/>
            <person name="Firek B.A."/>
            <person name="Baker R."/>
            <person name="Thomas B.C."/>
            <person name="Morowitz M.J."/>
            <person name="Banfield J.F."/>
        </authorList>
    </citation>
    <scope>NUCLEOTIDE SEQUENCE [LARGE SCALE GENOMIC DNA]</scope>
    <source>
        <strain evidence="17">S2_005_002_R2_33</strain>
    </source>
</reference>
<dbReference type="EC" id="3.5.1.18" evidence="4 15"/>
<evidence type="ECO:0000256" key="1">
    <source>
        <dbReference type="ARBA" id="ARBA00005130"/>
    </source>
</evidence>
<dbReference type="UniPathway" id="UPA00034">
    <property type="reaction ID" value="UER00021"/>
</dbReference>
<evidence type="ECO:0000256" key="5">
    <source>
        <dbReference type="ARBA" id="ARBA00022391"/>
    </source>
</evidence>
<comment type="caution">
    <text evidence="17">The sequence shown here is derived from an EMBL/GenBank/DDBJ whole genome shotgun (WGS) entry which is preliminary data.</text>
</comment>
<dbReference type="NCBIfam" id="NF009557">
    <property type="entry name" value="PRK13009.1"/>
    <property type="match status" value="1"/>
</dbReference>
<dbReference type="EMBL" id="QFPX01000002">
    <property type="protein sequence ID" value="PZQ57233.1"/>
    <property type="molecule type" value="Genomic_DNA"/>
</dbReference>
<sequence length="376" mass="39771">MTETVLALAQALLACPSVTPATGAVFDCLEGQLAPLGFAVHRFLAGEAPDGPVENLFAIRKGPEGSRHFAFAGHLDVVPPGEGWTSAPFEPEVRGELLYGRGAVDMKGSIAAMVAAAAQIPADAGTISFVITGDEEGPARFGTLALIDHMRETGAIPDLCLVGEPTSVHRLGDMMKIGRRGSVNIWLEVEGVQGHVAYPHLADNPITRLVAMLAELDAIVLDEGTDWFQASNLEVTDLTVGNPATNVIPAKASARISIRFNDLHTGESLSRRVTEIAERHGGKARPVISGEAFLTQPGAFSAMLAEAIRAETGVEPELSTSGGTSDARFLKDLSPVIEFGLSNATMHKRDEAVAIPDLDVLARIYRRVTEAALRSA</sequence>
<keyword evidence="6 15" id="KW-0028">Amino-acid biosynthesis</keyword>
<dbReference type="NCBIfam" id="TIGR01246">
    <property type="entry name" value="dapE_proteo"/>
    <property type="match status" value="1"/>
</dbReference>
<accession>A0A2W5QR68</accession>
<dbReference type="InterPro" id="IPR036264">
    <property type="entry name" value="Bact_exopeptidase_dim_dom"/>
</dbReference>
<keyword evidence="9 15" id="KW-0862">Zinc</keyword>
<comment type="cofactor">
    <cofactor evidence="15">
        <name>Zn(2+)</name>
        <dbReference type="ChEBI" id="CHEBI:29105"/>
    </cofactor>
    <cofactor evidence="15">
        <name>Co(2+)</name>
        <dbReference type="ChEBI" id="CHEBI:48828"/>
    </cofactor>
    <text evidence="15">Binds 2 Zn(2+) or Co(2+) ions per subunit.</text>
</comment>
<feature type="binding site" evidence="15">
    <location>
        <position position="164"/>
    </location>
    <ligand>
        <name>Zn(2+)</name>
        <dbReference type="ChEBI" id="CHEBI:29105"/>
        <label>1</label>
    </ligand>
</feature>
<dbReference type="Gene3D" id="3.40.630.10">
    <property type="entry name" value="Zn peptidases"/>
    <property type="match status" value="1"/>
</dbReference>
<dbReference type="SUPFAM" id="SSF55031">
    <property type="entry name" value="Bacterial exopeptidase dimerisation domain"/>
    <property type="match status" value="1"/>
</dbReference>
<evidence type="ECO:0000256" key="7">
    <source>
        <dbReference type="ARBA" id="ARBA00022723"/>
    </source>
</evidence>
<evidence type="ECO:0000256" key="3">
    <source>
        <dbReference type="ARBA" id="ARBA00011738"/>
    </source>
</evidence>
<feature type="binding site" evidence="15">
    <location>
        <position position="136"/>
    </location>
    <ligand>
        <name>Zn(2+)</name>
        <dbReference type="ChEBI" id="CHEBI:29105"/>
        <label>2</label>
    </ligand>
</feature>
<evidence type="ECO:0000256" key="10">
    <source>
        <dbReference type="ARBA" id="ARBA00022915"/>
    </source>
</evidence>